<evidence type="ECO:0000256" key="13">
    <source>
        <dbReference type="ARBA" id="ARBA00023211"/>
    </source>
</evidence>
<dbReference type="AlphaFoldDB" id="A0A235BWC6"/>
<dbReference type="PANTHER" id="PTHR10954:SF18">
    <property type="entry name" value="RIBONUCLEASE HII"/>
    <property type="match status" value="1"/>
</dbReference>
<evidence type="ECO:0000256" key="10">
    <source>
        <dbReference type="ARBA" id="ARBA00022723"/>
    </source>
</evidence>
<evidence type="ECO:0000256" key="15">
    <source>
        <dbReference type="PROSITE-ProRule" id="PRU01319"/>
    </source>
</evidence>
<reference evidence="18 19" key="1">
    <citation type="submission" date="2017-07" db="EMBL/GenBank/DDBJ databases">
        <title>Recovery of genomes from metagenomes via a dereplication, aggregation, and scoring strategy.</title>
        <authorList>
            <person name="Sieber C.M."/>
            <person name="Probst A.J."/>
            <person name="Sharrar A."/>
            <person name="Thomas B.C."/>
            <person name="Hess M."/>
            <person name="Tringe S.G."/>
            <person name="Banfield J.F."/>
        </authorList>
    </citation>
    <scope>NUCLEOTIDE SEQUENCE [LARGE SCALE GENOMIC DNA]</scope>
    <source>
        <strain evidence="18">JGI_Cruoil_03_51_56</strain>
    </source>
</reference>
<comment type="caution">
    <text evidence="18">The sequence shown here is derived from an EMBL/GenBank/DDBJ whole genome shotgun (WGS) entry which is preliminary data.</text>
</comment>
<dbReference type="EC" id="3.1.26.4" evidence="6 14"/>
<dbReference type="InterPro" id="IPR001352">
    <property type="entry name" value="RNase_HII/HIII"/>
</dbReference>
<comment type="cofactor">
    <cofactor evidence="14 15">
        <name>Mn(2+)</name>
        <dbReference type="ChEBI" id="CHEBI:29035"/>
    </cofactor>
    <cofactor evidence="14 15">
        <name>Mg(2+)</name>
        <dbReference type="ChEBI" id="CHEBI:18420"/>
    </cofactor>
    <text evidence="14 15">Manganese or magnesium. Binds 1 divalent metal ion per monomer in the absence of substrate. May bind a second metal ion after substrate binding.</text>
</comment>
<keyword evidence="10 14" id="KW-0479">Metal-binding</keyword>
<dbReference type="Proteomes" id="UP000215559">
    <property type="component" value="Unassembled WGS sequence"/>
</dbReference>
<dbReference type="GO" id="GO:0006298">
    <property type="term" value="P:mismatch repair"/>
    <property type="evidence" value="ECO:0007669"/>
    <property type="project" value="TreeGrafter"/>
</dbReference>
<name>A0A235BWC6_UNCW3</name>
<organism evidence="18 19">
    <name type="scientific">candidate division WOR-3 bacterium JGI_Cruoil_03_51_56</name>
    <dbReference type="NCBI Taxonomy" id="1973747"/>
    <lineage>
        <taxon>Bacteria</taxon>
        <taxon>Bacteria division WOR-3</taxon>
    </lineage>
</organism>
<dbReference type="CDD" id="cd07182">
    <property type="entry name" value="RNase_HII_bacteria_HII_like"/>
    <property type="match status" value="1"/>
</dbReference>
<accession>A0A235BWC6</accession>
<comment type="cofactor">
    <cofactor evidence="2">
        <name>Mg(2+)</name>
        <dbReference type="ChEBI" id="CHEBI:18420"/>
    </cofactor>
</comment>
<evidence type="ECO:0000256" key="1">
    <source>
        <dbReference type="ARBA" id="ARBA00000077"/>
    </source>
</evidence>
<dbReference type="Gene3D" id="3.30.420.10">
    <property type="entry name" value="Ribonuclease H-like superfamily/Ribonuclease H"/>
    <property type="match status" value="1"/>
</dbReference>
<dbReference type="Pfam" id="PF01351">
    <property type="entry name" value="RNase_HII"/>
    <property type="match status" value="1"/>
</dbReference>
<evidence type="ECO:0000256" key="9">
    <source>
        <dbReference type="ARBA" id="ARBA00022722"/>
    </source>
</evidence>
<protein>
    <recommendedName>
        <fullName evidence="7 14">Ribonuclease HII</fullName>
        <shortName evidence="14">RNase HII</shortName>
        <ecNumber evidence="6 14">3.1.26.4</ecNumber>
    </recommendedName>
</protein>
<dbReference type="InterPro" id="IPR022898">
    <property type="entry name" value="RNase_HII"/>
</dbReference>
<keyword evidence="11 14" id="KW-0255">Endonuclease</keyword>
<evidence type="ECO:0000259" key="17">
    <source>
        <dbReference type="PROSITE" id="PS51975"/>
    </source>
</evidence>
<feature type="binding site" evidence="14 15">
    <location>
        <position position="12"/>
    </location>
    <ligand>
        <name>a divalent metal cation</name>
        <dbReference type="ChEBI" id="CHEBI:60240"/>
    </ligand>
</feature>
<evidence type="ECO:0000256" key="11">
    <source>
        <dbReference type="ARBA" id="ARBA00022759"/>
    </source>
</evidence>
<keyword evidence="12 14" id="KW-0378">Hydrolase</keyword>
<dbReference type="EMBL" id="NOZP01000072">
    <property type="protein sequence ID" value="OYD16087.1"/>
    <property type="molecule type" value="Genomic_DNA"/>
</dbReference>
<evidence type="ECO:0000313" key="18">
    <source>
        <dbReference type="EMBL" id="OYD16087.1"/>
    </source>
</evidence>
<dbReference type="NCBIfam" id="NF000595">
    <property type="entry name" value="PRK00015.1-3"/>
    <property type="match status" value="1"/>
</dbReference>
<evidence type="ECO:0000256" key="12">
    <source>
        <dbReference type="ARBA" id="ARBA00022801"/>
    </source>
</evidence>
<comment type="catalytic activity">
    <reaction evidence="1 14 15 16">
        <text>Endonucleolytic cleavage to 5'-phosphomonoester.</text>
        <dbReference type="EC" id="3.1.26.4"/>
    </reaction>
</comment>
<dbReference type="GO" id="GO:0030145">
    <property type="term" value="F:manganese ion binding"/>
    <property type="evidence" value="ECO:0007669"/>
    <property type="project" value="UniProtKB-UniRule"/>
</dbReference>
<evidence type="ECO:0000256" key="4">
    <source>
        <dbReference type="ARBA" id="ARBA00004496"/>
    </source>
</evidence>
<evidence type="ECO:0000256" key="8">
    <source>
        <dbReference type="ARBA" id="ARBA00022490"/>
    </source>
</evidence>
<evidence type="ECO:0000256" key="3">
    <source>
        <dbReference type="ARBA" id="ARBA00004065"/>
    </source>
</evidence>
<dbReference type="SUPFAM" id="SSF53098">
    <property type="entry name" value="Ribonuclease H-like"/>
    <property type="match status" value="1"/>
</dbReference>
<evidence type="ECO:0000256" key="16">
    <source>
        <dbReference type="RuleBase" id="RU003515"/>
    </source>
</evidence>
<dbReference type="GO" id="GO:0005737">
    <property type="term" value="C:cytoplasm"/>
    <property type="evidence" value="ECO:0007669"/>
    <property type="project" value="UniProtKB-SubCell"/>
</dbReference>
<keyword evidence="9 14" id="KW-0540">Nuclease</keyword>
<dbReference type="GO" id="GO:0004523">
    <property type="term" value="F:RNA-DNA hybrid ribonuclease activity"/>
    <property type="evidence" value="ECO:0007669"/>
    <property type="project" value="UniProtKB-UniRule"/>
</dbReference>
<dbReference type="InterPro" id="IPR012337">
    <property type="entry name" value="RNaseH-like_sf"/>
</dbReference>
<feature type="binding site" evidence="14 15">
    <location>
        <position position="13"/>
    </location>
    <ligand>
        <name>a divalent metal cation</name>
        <dbReference type="ChEBI" id="CHEBI:60240"/>
    </ligand>
</feature>
<evidence type="ECO:0000256" key="6">
    <source>
        <dbReference type="ARBA" id="ARBA00012180"/>
    </source>
</evidence>
<dbReference type="HAMAP" id="MF_00052_B">
    <property type="entry name" value="RNase_HII_B"/>
    <property type="match status" value="1"/>
</dbReference>
<evidence type="ECO:0000256" key="7">
    <source>
        <dbReference type="ARBA" id="ARBA00019179"/>
    </source>
</evidence>
<dbReference type="InterPro" id="IPR024567">
    <property type="entry name" value="RNase_HII/HIII_dom"/>
</dbReference>
<comment type="function">
    <text evidence="3 14 16">Endonuclease that specifically degrades the RNA of RNA-DNA hybrids.</text>
</comment>
<dbReference type="FunFam" id="3.30.420.10:FF:000006">
    <property type="entry name" value="Ribonuclease HII"/>
    <property type="match status" value="1"/>
</dbReference>
<keyword evidence="13 14" id="KW-0464">Manganese</keyword>
<dbReference type="PROSITE" id="PS51975">
    <property type="entry name" value="RNASE_H_2"/>
    <property type="match status" value="1"/>
</dbReference>
<sequence>MCKHRTLFCGVDEAGRGALAGPVVAAAVIMPRYREIPGVNDSKKLSPTRRENLSRKIKEQALSWAIGKASNHIIDRDNILVATFRAMRQAIGKLSLRPGFILADGWQIPDLKLPCTGIIHGDQRSYSIACASILAKVHRDRLMRRLEQRYPGYGLAKHKGYPTPAHIQALNKLGASPVHRLTFAPVRNCPST</sequence>
<evidence type="ECO:0000256" key="2">
    <source>
        <dbReference type="ARBA" id="ARBA00001946"/>
    </source>
</evidence>
<feature type="binding site" evidence="14 15">
    <location>
        <position position="104"/>
    </location>
    <ligand>
        <name>a divalent metal cation</name>
        <dbReference type="ChEBI" id="CHEBI:60240"/>
    </ligand>
</feature>
<dbReference type="PANTHER" id="PTHR10954">
    <property type="entry name" value="RIBONUCLEASE H2 SUBUNIT A"/>
    <property type="match status" value="1"/>
</dbReference>
<evidence type="ECO:0000313" key="19">
    <source>
        <dbReference type="Proteomes" id="UP000215559"/>
    </source>
</evidence>
<keyword evidence="8 14" id="KW-0963">Cytoplasm</keyword>
<evidence type="ECO:0000256" key="5">
    <source>
        <dbReference type="ARBA" id="ARBA00007383"/>
    </source>
</evidence>
<dbReference type="GO" id="GO:0043137">
    <property type="term" value="P:DNA replication, removal of RNA primer"/>
    <property type="evidence" value="ECO:0007669"/>
    <property type="project" value="TreeGrafter"/>
</dbReference>
<dbReference type="InterPro" id="IPR036397">
    <property type="entry name" value="RNaseH_sf"/>
</dbReference>
<evidence type="ECO:0000256" key="14">
    <source>
        <dbReference type="HAMAP-Rule" id="MF_00052"/>
    </source>
</evidence>
<feature type="domain" description="RNase H type-2" evidence="17">
    <location>
        <begin position="6"/>
        <end position="192"/>
    </location>
</feature>
<proteinExistence type="inferred from homology"/>
<dbReference type="NCBIfam" id="NF000594">
    <property type="entry name" value="PRK00015.1-1"/>
    <property type="match status" value="1"/>
</dbReference>
<comment type="subcellular location">
    <subcellularLocation>
        <location evidence="4 14">Cytoplasm</location>
    </subcellularLocation>
</comment>
<gene>
    <name evidence="14" type="primary">rnhB</name>
    <name evidence="18" type="ORF">CH330_03745</name>
</gene>
<dbReference type="GO" id="GO:0003723">
    <property type="term" value="F:RNA binding"/>
    <property type="evidence" value="ECO:0007669"/>
    <property type="project" value="UniProtKB-UniRule"/>
</dbReference>
<comment type="similarity">
    <text evidence="5 14 16">Belongs to the RNase HII family.</text>
</comment>
<dbReference type="GO" id="GO:0032299">
    <property type="term" value="C:ribonuclease H2 complex"/>
    <property type="evidence" value="ECO:0007669"/>
    <property type="project" value="TreeGrafter"/>
</dbReference>